<feature type="compositionally biased region" description="Polar residues" evidence="1">
    <location>
        <begin position="94"/>
        <end position="106"/>
    </location>
</feature>
<dbReference type="RefSeq" id="XP_025064953.1">
    <property type="nucleotide sequence ID" value="XM_025209168.1"/>
</dbReference>
<dbReference type="Pfam" id="PF15382">
    <property type="entry name" value="DUF4609"/>
    <property type="match status" value="1"/>
</dbReference>
<sequence length="198" mass="22244">MGQRQSRGGHMRADGSRSQALGEANWQEHSQHMQSPSKAHGYLVQAAASTSAKQQWQETWGCAETPQGEADAQQPTVSQTWEQRKADLQKHSQHIQTSPQAHTNHVQAPSGKSAKKQQQKSSGAADRPRKKVEKLAKKKRYIIPKIIVTGPLDEEESYTDVDDLPESKTIRDTEYYGPYNVHTKPSTIEAYQVKREMP</sequence>
<protein>
    <submittedName>
        <fullName evidence="3">Spermatogenesis-associated protein 33 isoform X1</fullName>
    </submittedName>
</protein>
<keyword evidence="2" id="KW-1185">Reference proteome</keyword>
<proteinExistence type="predicted"/>
<feature type="compositionally biased region" description="Polar residues" evidence="1">
    <location>
        <begin position="47"/>
        <end position="58"/>
    </location>
</feature>
<dbReference type="PANTHER" id="PTHR38649:SF1">
    <property type="entry name" value="SPERMATOGENESIS-ASSOCIATED PROTEIN 33"/>
    <property type="match status" value="1"/>
</dbReference>
<gene>
    <name evidence="3" type="primary">SPATA33</name>
</gene>
<evidence type="ECO:0000313" key="2">
    <source>
        <dbReference type="Proteomes" id="UP000189705"/>
    </source>
</evidence>
<evidence type="ECO:0000256" key="1">
    <source>
        <dbReference type="SAM" id="MobiDB-lite"/>
    </source>
</evidence>
<dbReference type="PANTHER" id="PTHR38649">
    <property type="entry name" value="SPERMATOGENESIS-ASSOCIATED PROTEIN 33"/>
    <property type="match status" value="1"/>
</dbReference>
<dbReference type="InParanoid" id="A0A3Q0H3K3"/>
<dbReference type="GO" id="GO:0005737">
    <property type="term" value="C:cytoplasm"/>
    <property type="evidence" value="ECO:0007669"/>
    <property type="project" value="TreeGrafter"/>
</dbReference>
<dbReference type="Proteomes" id="UP000189705">
    <property type="component" value="Unplaced"/>
</dbReference>
<name>A0A3Q0H3K3_ALLSI</name>
<reference evidence="3" key="1">
    <citation type="submission" date="2025-08" db="UniProtKB">
        <authorList>
            <consortium name="RefSeq"/>
        </authorList>
    </citation>
    <scope>IDENTIFICATION</scope>
</reference>
<feature type="region of interest" description="Disordered" evidence="1">
    <location>
        <begin position="1"/>
        <end position="136"/>
    </location>
</feature>
<dbReference type="CTD" id="124045"/>
<dbReference type="GeneID" id="102374904"/>
<dbReference type="AlphaFoldDB" id="A0A3Q0H3K3"/>
<dbReference type="InterPro" id="IPR027930">
    <property type="entry name" value="DUF4609"/>
</dbReference>
<evidence type="ECO:0000313" key="3">
    <source>
        <dbReference type="RefSeq" id="XP_025064953.1"/>
    </source>
</evidence>
<dbReference type="GO" id="GO:0005634">
    <property type="term" value="C:nucleus"/>
    <property type="evidence" value="ECO:0007669"/>
    <property type="project" value="TreeGrafter"/>
</dbReference>
<organism evidence="2 3">
    <name type="scientific">Alligator sinensis</name>
    <name type="common">Chinese alligator</name>
    <dbReference type="NCBI Taxonomy" id="38654"/>
    <lineage>
        <taxon>Eukaryota</taxon>
        <taxon>Metazoa</taxon>
        <taxon>Chordata</taxon>
        <taxon>Craniata</taxon>
        <taxon>Vertebrata</taxon>
        <taxon>Euteleostomi</taxon>
        <taxon>Archelosauria</taxon>
        <taxon>Archosauria</taxon>
        <taxon>Crocodylia</taxon>
        <taxon>Alligatoridae</taxon>
        <taxon>Alligatorinae</taxon>
        <taxon>Alligator</taxon>
    </lineage>
</organism>
<accession>A0A3Q0H3K3</accession>